<feature type="compositionally biased region" description="Basic and acidic residues" evidence="1">
    <location>
        <begin position="375"/>
        <end position="386"/>
    </location>
</feature>
<proteinExistence type="predicted"/>
<feature type="compositionally biased region" description="Basic and acidic residues" evidence="1">
    <location>
        <begin position="278"/>
        <end position="289"/>
    </location>
</feature>
<comment type="caution">
    <text evidence="3">The sequence shown here is derived from an EMBL/GenBank/DDBJ whole genome shotgun (WGS) entry which is preliminary data.</text>
</comment>
<evidence type="ECO:0000313" key="3">
    <source>
        <dbReference type="EMBL" id="MCA5894417.1"/>
    </source>
</evidence>
<feature type="region of interest" description="Disordered" evidence="1">
    <location>
        <begin position="190"/>
        <end position="226"/>
    </location>
</feature>
<dbReference type="Pfam" id="PF18755">
    <property type="entry name" value="RAMA"/>
    <property type="match status" value="1"/>
</dbReference>
<gene>
    <name evidence="3" type="ORF">LEP48_13825</name>
</gene>
<dbReference type="EMBL" id="JAIXCQ010000009">
    <property type="protein sequence ID" value="MCA5894417.1"/>
    <property type="molecule type" value="Genomic_DNA"/>
</dbReference>
<organism evidence="3 4">
    <name type="scientific">Isoptericola luteus</name>
    <dbReference type="NCBI Taxonomy" id="2879484"/>
    <lineage>
        <taxon>Bacteria</taxon>
        <taxon>Bacillati</taxon>
        <taxon>Actinomycetota</taxon>
        <taxon>Actinomycetes</taxon>
        <taxon>Micrococcales</taxon>
        <taxon>Promicromonosporaceae</taxon>
        <taxon>Isoptericola</taxon>
    </lineage>
</organism>
<evidence type="ECO:0000256" key="1">
    <source>
        <dbReference type="SAM" id="MobiDB-lite"/>
    </source>
</evidence>
<evidence type="ECO:0000259" key="2">
    <source>
        <dbReference type="Pfam" id="PF18755"/>
    </source>
</evidence>
<feature type="domain" description="RAMA" evidence="2">
    <location>
        <begin position="582"/>
        <end position="648"/>
    </location>
</feature>
<feature type="region of interest" description="Disordered" evidence="1">
    <location>
        <begin position="246"/>
        <end position="511"/>
    </location>
</feature>
<reference evidence="3 4" key="1">
    <citation type="submission" date="2021-09" db="EMBL/GenBank/DDBJ databases">
        <title>Isoptericola luteus sp. nov., a novel bacterium isolated from Harbin, the capital city of Heilongjiang province.</title>
        <authorList>
            <person name="Li J."/>
        </authorList>
    </citation>
    <scope>NUCLEOTIDE SEQUENCE [LARGE SCALE GENOMIC DNA]</scope>
    <source>
        <strain evidence="3 4">NEAU-Y5</strain>
    </source>
</reference>
<keyword evidence="4" id="KW-1185">Reference proteome</keyword>
<feature type="compositionally biased region" description="Low complexity" evidence="1">
    <location>
        <begin position="451"/>
        <end position="493"/>
    </location>
</feature>
<feature type="compositionally biased region" description="Low complexity" evidence="1">
    <location>
        <begin position="252"/>
        <end position="265"/>
    </location>
</feature>
<feature type="compositionally biased region" description="Pro residues" evidence="1">
    <location>
        <begin position="302"/>
        <end position="317"/>
    </location>
</feature>
<feature type="compositionally biased region" description="Pro residues" evidence="1">
    <location>
        <begin position="402"/>
        <end position="417"/>
    </location>
</feature>
<protein>
    <recommendedName>
        <fullName evidence="2">RAMA domain-containing protein</fullName>
    </recommendedName>
</protein>
<dbReference type="RefSeq" id="WP_225566175.1">
    <property type="nucleotide sequence ID" value="NZ_JAIXCQ010000009.1"/>
</dbReference>
<evidence type="ECO:0000313" key="4">
    <source>
        <dbReference type="Proteomes" id="UP001319870"/>
    </source>
</evidence>
<dbReference type="Proteomes" id="UP001319870">
    <property type="component" value="Unassembled WGS sequence"/>
</dbReference>
<dbReference type="InterPro" id="IPR040843">
    <property type="entry name" value="RAMA"/>
</dbReference>
<accession>A0ABS7ZIV9</accession>
<name>A0ABS7ZIV9_9MICO</name>
<feature type="compositionally biased region" description="Polar residues" evidence="1">
    <location>
        <begin position="494"/>
        <end position="507"/>
    </location>
</feature>
<feature type="compositionally biased region" description="Low complexity" evidence="1">
    <location>
        <begin position="387"/>
        <end position="401"/>
    </location>
</feature>
<sequence length="651" mass="68355">MPLFEVDAQRPLLVQAGQQQAGREPGVGTTAHRVVESHIDGLLGEQIFPVAPGNGPGEPHLMALDATGSPVVVELVADLDEAALTRALDHAGAAGRLTRADLASRYHGGTSAFHRDVAAFYDSVPITRSQPGRSSARLIIICQEASEEILNAVDFLRQPTMPVEVLKMGVVHSADGRRFVDVSPLVIHPASEPTAPRLSGSHEMPTLDRRNPGVSGPATSATPVVGHDPEVFAEGVAVGLALTGKQPAGTQASERPASRAEPAPSRADRRRAAASWAGDDREGFGDTREQPPLPRGSGLPLPSTPPPPPPPAEPEAPFPVARPSEALPTSLPGGSSASRRTAPVRRRSRADRFAGSDVDAPEETPRSYGGFDEPTPERTYGDDHGLGDAFAAVAAPAFDLPAPSPWDAPRQEPPIPEPRWSGADDDLPRLQVPPLEPPRLSGVPPLDTDDPYGSGSGYSSGSSYPTGSSYGDSAYSGGSSYPGSAYSGGSSYGTPDQQYGTPDQQYGASEHQPYAAPELQQYAAPDHHHDPLGGPLDPAPWAPPEEHAPRAGTFAPAFAGIDASSDPDLVALAQQLGRSTGLTWSRPRRRQHFEAILHADGTIELPDGSLYRNPDHAASSASGSPTADGWSVWKLADGSGSLIDAFRRYFA</sequence>